<proteinExistence type="predicted"/>
<reference evidence="1 2" key="1">
    <citation type="submission" date="2014-09" db="EMBL/GenBank/DDBJ databases">
        <authorList>
            <person name="Martin A.A."/>
        </authorList>
    </citation>
    <scope>NUCLEOTIDE SEQUENCE</scope>
    <source>
        <strain evidence="2">ED321</strain>
        <strain evidence="1">ED321 Heterogonic</strain>
    </source>
</reference>
<dbReference type="GeneID" id="36381215"/>
<name>A0A090LMU5_STRRB</name>
<accession>A0A090LMU5</accession>
<gene>
    <name evidence="1 3 4" type="ORF">SRAE_2000350000</name>
</gene>
<evidence type="ECO:0000313" key="1">
    <source>
        <dbReference type="EMBL" id="CEF68845.1"/>
    </source>
</evidence>
<keyword evidence="2" id="KW-1185">Reference proteome</keyword>
<dbReference type="WormBase" id="SRAE_2000350000">
    <property type="protein sequence ID" value="SRP07350"/>
    <property type="gene ID" value="WBGene00263722"/>
</dbReference>
<evidence type="ECO:0000313" key="2">
    <source>
        <dbReference type="Proteomes" id="UP000035682"/>
    </source>
</evidence>
<evidence type="ECO:0000313" key="4">
    <source>
        <dbReference type="WormBase" id="SRAE_2000350000"/>
    </source>
</evidence>
<dbReference type="EMBL" id="LN609529">
    <property type="protein sequence ID" value="CEF68845.1"/>
    <property type="molecule type" value="Genomic_DNA"/>
</dbReference>
<sequence length="448" mass="52580">MSNCLYNNLINGNNIPLQNDKIINKYNSDVDVPYHNDIILQCQETYFRLNYNVGIVNSKLLQAWSKKIGTSGFTVHLNDCKKEAIKIVLNLFQNSNANVSETHILDVYRVLVKLECTFLEKKFHNYINQSILMRTNKNNNQLYLSNNIPNSKTFDIKNSDSSSLRLKKLSLEIKDLQKVINNFIKEKNYNAQFEKKSLKELPDVVMSDKVIDTKFLTGKKILYYKDYQEIFDILDFYKSKTSFDQIKIPSPEYNNFKLIIDNEVYEIKCLLDLKNVAKYIKRIYNKYENKASLNNVNMIKKKDTLLKIFPTTNSRNSNKNKLMDDKKNLFISFNKEKQLNNNEKPVSITIKPYNISHKNNYEERSEPSYASTIQMNTIHETTPYEMRNIHNNQEKNNNINVGFNHSYYALSTQVSTGSNSQGKTFSYDDVNKKKSKKFFPEINYYKEN</sequence>
<protein>
    <submittedName>
        <fullName evidence="1 3">BTB/POZ fold domain-containing protein</fullName>
    </submittedName>
</protein>
<reference evidence="3" key="2">
    <citation type="submission" date="2020-12" db="UniProtKB">
        <authorList>
            <consortium name="WormBaseParasite"/>
        </authorList>
    </citation>
    <scope>IDENTIFICATION</scope>
</reference>
<evidence type="ECO:0000313" key="3">
    <source>
        <dbReference type="WBParaSite" id="SRAE_2000350000.1"/>
    </source>
</evidence>
<dbReference type="Proteomes" id="UP000035682">
    <property type="component" value="Unplaced"/>
</dbReference>
<dbReference type="CTD" id="36381215"/>
<organism evidence="1">
    <name type="scientific">Strongyloides ratti</name>
    <name type="common">Parasitic roundworm</name>
    <dbReference type="NCBI Taxonomy" id="34506"/>
    <lineage>
        <taxon>Eukaryota</taxon>
        <taxon>Metazoa</taxon>
        <taxon>Ecdysozoa</taxon>
        <taxon>Nematoda</taxon>
        <taxon>Chromadorea</taxon>
        <taxon>Rhabditida</taxon>
        <taxon>Tylenchina</taxon>
        <taxon>Panagrolaimomorpha</taxon>
        <taxon>Strongyloidoidea</taxon>
        <taxon>Strongyloididae</taxon>
        <taxon>Strongyloides</taxon>
    </lineage>
</organism>
<dbReference type="WBParaSite" id="SRAE_2000350000.1">
    <property type="protein sequence ID" value="SRAE_2000350000.1"/>
    <property type="gene ID" value="WBGene00263722"/>
</dbReference>
<dbReference type="AlphaFoldDB" id="A0A090LMU5"/>
<dbReference type="RefSeq" id="XP_024508045.1">
    <property type="nucleotide sequence ID" value="XM_024654700.1"/>
</dbReference>